<dbReference type="InterPro" id="IPR025438">
    <property type="entry name" value="DUF4180"/>
</dbReference>
<evidence type="ECO:0000313" key="2">
    <source>
        <dbReference type="EMBL" id="SEG58704.1"/>
    </source>
</evidence>
<dbReference type="AlphaFoldDB" id="A0A1H6BDU1"/>
<dbReference type="EMBL" id="FNUT01000010">
    <property type="protein sequence ID" value="SEG58704.1"/>
    <property type="molecule type" value="Genomic_DNA"/>
</dbReference>
<gene>
    <name evidence="2" type="ORF">SAMN05421877_11035</name>
</gene>
<sequence length="80" mass="9306">MTITPYFTAAIKSAHLDSDQILMGSNEEALQLMVDCYYQGFDRIILQRENIHAEFFDLKNGMAGEILQKFANYRMQLRII</sequence>
<reference evidence="3" key="1">
    <citation type="submission" date="2016-10" db="EMBL/GenBank/DDBJ databases">
        <authorList>
            <person name="Varghese N."/>
            <person name="Submissions S."/>
        </authorList>
    </citation>
    <scope>NUCLEOTIDE SEQUENCE [LARGE SCALE GENOMIC DNA]</scope>
    <source>
        <strain evidence="3">DSM 22361</strain>
    </source>
</reference>
<proteinExistence type="predicted"/>
<protein>
    <recommendedName>
        <fullName evidence="1">DUF4180 domain-containing protein</fullName>
    </recommendedName>
</protein>
<dbReference type="Pfam" id="PF13788">
    <property type="entry name" value="DUF4180"/>
    <property type="match status" value="1"/>
</dbReference>
<evidence type="ECO:0000313" key="3">
    <source>
        <dbReference type="Proteomes" id="UP000236731"/>
    </source>
</evidence>
<name>A0A1H6BDU1_9SPHI</name>
<feature type="domain" description="DUF4180" evidence="1">
    <location>
        <begin position="11"/>
        <end position="80"/>
    </location>
</feature>
<organism evidence="2 3">
    <name type="scientific">Sphingobacterium lactis</name>
    <dbReference type="NCBI Taxonomy" id="797291"/>
    <lineage>
        <taxon>Bacteria</taxon>
        <taxon>Pseudomonadati</taxon>
        <taxon>Bacteroidota</taxon>
        <taxon>Sphingobacteriia</taxon>
        <taxon>Sphingobacteriales</taxon>
        <taxon>Sphingobacteriaceae</taxon>
        <taxon>Sphingobacterium</taxon>
    </lineage>
</organism>
<keyword evidence="3" id="KW-1185">Reference proteome</keyword>
<accession>A0A1H6BDU1</accession>
<evidence type="ECO:0000259" key="1">
    <source>
        <dbReference type="Pfam" id="PF13788"/>
    </source>
</evidence>
<dbReference type="Proteomes" id="UP000236731">
    <property type="component" value="Unassembled WGS sequence"/>
</dbReference>